<dbReference type="AlphaFoldDB" id="A0A0F9R7P9"/>
<name>A0A0F9R7P9_9ZZZZ</name>
<dbReference type="PANTHER" id="PTHR43228">
    <property type="entry name" value="TWO-COMPONENT RESPONSE REGULATOR"/>
    <property type="match status" value="1"/>
</dbReference>
<dbReference type="Pfam" id="PF00072">
    <property type="entry name" value="Response_reg"/>
    <property type="match status" value="1"/>
</dbReference>
<dbReference type="InterPro" id="IPR011006">
    <property type="entry name" value="CheY-like_superfamily"/>
</dbReference>
<protein>
    <recommendedName>
        <fullName evidence="1">Response regulatory domain-containing protein</fullName>
    </recommendedName>
</protein>
<comment type="caution">
    <text evidence="2">The sequence shown here is derived from an EMBL/GenBank/DDBJ whole genome shotgun (WGS) entry which is preliminary data.</text>
</comment>
<dbReference type="PROSITE" id="PS50110">
    <property type="entry name" value="RESPONSE_REGULATORY"/>
    <property type="match status" value="1"/>
</dbReference>
<dbReference type="GO" id="GO:0000160">
    <property type="term" value="P:phosphorelay signal transduction system"/>
    <property type="evidence" value="ECO:0007669"/>
    <property type="project" value="InterPro"/>
</dbReference>
<dbReference type="PANTHER" id="PTHR43228:SF1">
    <property type="entry name" value="TWO-COMPONENT RESPONSE REGULATOR ARR22"/>
    <property type="match status" value="1"/>
</dbReference>
<dbReference type="Gene3D" id="3.40.50.2300">
    <property type="match status" value="1"/>
</dbReference>
<feature type="domain" description="Response regulatory" evidence="1">
    <location>
        <begin position="7"/>
        <end position="123"/>
    </location>
</feature>
<dbReference type="InterPro" id="IPR052048">
    <property type="entry name" value="ST_Response_Regulator"/>
</dbReference>
<organism evidence="2">
    <name type="scientific">marine sediment metagenome</name>
    <dbReference type="NCBI Taxonomy" id="412755"/>
    <lineage>
        <taxon>unclassified sequences</taxon>
        <taxon>metagenomes</taxon>
        <taxon>ecological metagenomes</taxon>
    </lineage>
</organism>
<proteinExistence type="predicted"/>
<reference evidence="2" key="1">
    <citation type="journal article" date="2015" name="Nature">
        <title>Complex archaea that bridge the gap between prokaryotes and eukaryotes.</title>
        <authorList>
            <person name="Spang A."/>
            <person name="Saw J.H."/>
            <person name="Jorgensen S.L."/>
            <person name="Zaremba-Niedzwiedzka K."/>
            <person name="Martijn J."/>
            <person name="Lind A.E."/>
            <person name="van Eijk R."/>
            <person name="Schleper C."/>
            <person name="Guy L."/>
            <person name="Ettema T.J."/>
        </authorList>
    </citation>
    <scope>NUCLEOTIDE SEQUENCE</scope>
</reference>
<dbReference type="InterPro" id="IPR001789">
    <property type="entry name" value="Sig_transdc_resp-reg_receiver"/>
</dbReference>
<sequence length="126" mass="14158">MSGKISKVLIVDDAMFIRRRLKKIVETIDSTKVVGEATNGEEAISLYKDLKPDLVCMDLVMPEKDGLKAIEEIIKFDKKAKIVVVSAMGQQSSVLEALGKGAKEFIQKPFRDDDVYTKIERLLKKK</sequence>
<evidence type="ECO:0000313" key="2">
    <source>
        <dbReference type="EMBL" id="KKN45342.1"/>
    </source>
</evidence>
<dbReference type="SUPFAM" id="SSF52172">
    <property type="entry name" value="CheY-like"/>
    <property type="match status" value="1"/>
</dbReference>
<gene>
    <name evidence="2" type="ORF">LCGC14_0683990</name>
</gene>
<accession>A0A0F9R7P9</accession>
<dbReference type="EMBL" id="LAZR01001395">
    <property type="protein sequence ID" value="KKN45342.1"/>
    <property type="molecule type" value="Genomic_DNA"/>
</dbReference>
<dbReference type="SMART" id="SM00448">
    <property type="entry name" value="REC"/>
    <property type="match status" value="1"/>
</dbReference>
<evidence type="ECO:0000259" key="1">
    <source>
        <dbReference type="PROSITE" id="PS50110"/>
    </source>
</evidence>